<gene>
    <name evidence="1" type="ORF">NQ176_g11018</name>
</gene>
<reference evidence="1" key="1">
    <citation type="submission" date="2022-08" db="EMBL/GenBank/DDBJ databases">
        <title>Genome Sequence of Lecanicillium fungicola.</title>
        <authorList>
            <person name="Buettner E."/>
        </authorList>
    </citation>
    <scope>NUCLEOTIDE SEQUENCE</scope>
    <source>
        <strain evidence="1">Babe33</strain>
    </source>
</reference>
<sequence length="90" mass="8660">MTRRRHVPGSRGGGRSTAGCVSRSSAAGGGHGAGQEAVKVASTLAAAAATSAAGTSWGGSWGGPARRGNAKPGEEGLGVALRADIFGDGR</sequence>
<accession>A0ACC1MDG2</accession>
<name>A0ACC1MDG2_9HYPO</name>
<keyword evidence="2" id="KW-1185">Reference proteome</keyword>
<organism evidence="1 2">
    <name type="scientific">Zarea fungicola</name>
    <dbReference type="NCBI Taxonomy" id="93591"/>
    <lineage>
        <taxon>Eukaryota</taxon>
        <taxon>Fungi</taxon>
        <taxon>Dikarya</taxon>
        <taxon>Ascomycota</taxon>
        <taxon>Pezizomycotina</taxon>
        <taxon>Sordariomycetes</taxon>
        <taxon>Hypocreomycetidae</taxon>
        <taxon>Hypocreales</taxon>
        <taxon>Cordycipitaceae</taxon>
        <taxon>Zarea</taxon>
    </lineage>
</organism>
<evidence type="ECO:0000313" key="2">
    <source>
        <dbReference type="Proteomes" id="UP001143910"/>
    </source>
</evidence>
<dbReference type="Proteomes" id="UP001143910">
    <property type="component" value="Unassembled WGS sequence"/>
</dbReference>
<evidence type="ECO:0000313" key="1">
    <source>
        <dbReference type="EMBL" id="KAJ2961151.1"/>
    </source>
</evidence>
<proteinExistence type="predicted"/>
<protein>
    <submittedName>
        <fullName evidence="1">Uncharacterized protein</fullName>
    </submittedName>
</protein>
<comment type="caution">
    <text evidence="1">The sequence shown here is derived from an EMBL/GenBank/DDBJ whole genome shotgun (WGS) entry which is preliminary data.</text>
</comment>
<dbReference type="EMBL" id="JANJQO010003369">
    <property type="protein sequence ID" value="KAJ2961151.1"/>
    <property type="molecule type" value="Genomic_DNA"/>
</dbReference>